<comment type="caution">
    <text evidence="3">The sequence shown here is derived from an EMBL/GenBank/DDBJ whole genome shotgun (WGS) entry which is preliminary data.</text>
</comment>
<sequence>MHTVRFRFGLLLLAFAAVTAAAGDALLKYIPAGTEYAVSVDADALRKLSFFKELSTNSDAKTFLEDFERDYNIRLEDCSELLFVGGGRRLRGMLAETRLSEQALASRLRKFGDRFLISGEGGRKLYCLLSADSIVSSRITIALTYLEPQVVLATEREYIAPFFTGLAAPAEARRALVTAPKGRPLAWSFLRVEALTGGKKKKNDLSLMFLKGMRTAYLELNVAGDGSGWRLDGSALCANAASAQQIAMLLPTYLQLGAGLLFADDPALGREFLQQVKIIPDNDRVILELNVPKSLADRLGGFLESQAKKRIAPPDPVPPGVGPAVGPGGK</sequence>
<feature type="chain" id="PRO_5032686490" evidence="2">
    <location>
        <begin position="23"/>
        <end position="330"/>
    </location>
</feature>
<feature type="signal peptide" evidence="2">
    <location>
        <begin position="1"/>
        <end position="22"/>
    </location>
</feature>
<gene>
    <name evidence="3" type="ORF">FYJ85_14120</name>
</gene>
<evidence type="ECO:0000313" key="3">
    <source>
        <dbReference type="EMBL" id="MST98176.1"/>
    </source>
</evidence>
<dbReference type="EMBL" id="VUNS01000016">
    <property type="protein sequence ID" value="MST98176.1"/>
    <property type="molecule type" value="Genomic_DNA"/>
</dbReference>
<protein>
    <submittedName>
        <fullName evidence="3">Uncharacterized protein</fullName>
    </submittedName>
</protein>
<proteinExistence type="predicted"/>
<accession>A0A844G490</accession>
<feature type="region of interest" description="Disordered" evidence="1">
    <location>
        <begin position="307"/>
        <end position="330"/>
    </location>
</feature>
<reference evidence="3 4" key="1">
    <citation type="submission" date="2019-08" db="EMBL/GenBank/DDBJ databases">
        <title>In-depth cultivation of the pig gut microbiome towards novel bacterial diversity and tailored functional studies.</title>
        <authorList>
            <person name="Wylensek D."/>
            <person name="Hitch T.C.A."/>
            <person name="Clavel T."/>
        </authorList>
    </citation>
    <scope>NUCLEOTIDE SEQUENCE [LARGE SCALE GENOMIC DNA]</scope>
    <source>
        <strain evidence="3 4">BBE-744-WT-12</strain>
    </source>
</reference>
<keyword evidence="4" id="KW-1185">Reference proteome</keyword>
<dbReference type="AlphaFoldDB" id="A0A844G490"/>
<dbReference type="RefSeq" id="WP_154419291.1">
    <property type="nucleotide sequence ID" value="NZ_VUNS01000016.1"/>
</dbReference>
<organism evidence="3 4">
    <name type="scientific">Victivallis lenta</name>
    <dbReference type="NCBI Taxonomy" id="2606640"/>
    <lineage>
        <taxon>Bacteria</taxon>
        <taxon>Pseudomonadati</taxon>
        <taxon>Lentisphaerota</taxon>
        <taxon>Lentisphaeria</taxon>
        <taxon>Victivallales</taxon>
        <taxon>Victivallaceae</taxon>
        <taxon>Victivallis</taxon>
    </lineage>
</organism>
<keyword evidence="2" id="KW-0732">Signal</keyword>
<evidence type="ECO:0000256" key="1">
    <source>
        <dbReference type="SAM" id="MobiDB-lite"/>
    </source>
</evidence>
<evidence type="ECO:0000313" key="4">
    <source>
        <dbReference type="Proteomes" id="UP000435649"/>
    </source>
</evidence>
<evidence type="ECO:0000256" key="2">
    <source>
        <dbReference type="SAM" id="SignalP"/>
    </source>
</evidence>
<name>A0A844G490_9BACT</name>
<dbReference type="Proteomes" id="UP000435649">
    <property type="component" value="Unassembled WGS sequence"/>
</dbReference>